<dbReference type="GO" id="GO:0003677">
    <property type="term" value="F:DNA binding"/>
    <property type="evidence" value="ECO:0007669"/>
    <property type="project" value="UniProtKB-KW"/>
</dbReference>
<dbReference type="EMBL" id="MLYP01000092">
    <property type="protein sequence ID" value="OIJ85399.1"/>
    <property type="molecule type" value="Genomic_DNA"/>
</dbReference>
<dbReference type="InterPro" id="IPR047057">
    <property type="entry name" value="MerR_fam"/>
</dbReference>
<dbReference type="STRING" id="1428652.BIV24_28395"/>
<evidence type="ECO:0000256" key="1">
    <source>
        <dbReference type="ARBA" id="ARBA00023125"/>
    </source>
</evidence>
<sequence length="214" mass="23110">MRISELSRQSGVPVASIKYYLRKGLMPAGRAMGATLAEYGEEHVQRLRLIRALTTLGGLSIAAARDVLAEIDQPHDDPRGMLGVIHYALRTPADAGATGAEELTERVDSLVEAMDWDVSEASPHRLALAASLRELSRLGMDFGVDDLLPYATLAAAVARLDLDQIDGIEDRMALAERAAIITLLLEPVLALLRRLAQEGEARRRTAEAAAPHTA</sequence>
<accession>A0A1S2NV13</accession>
<dbReference type="Gene3D" id="1.10.1660.10">
    <property type="match status" value="1"/>
</dbReference>
<dbReference type="PROSITE" id="PS50937">
    <property type="entry name" value="HTH_MERR_2"/>
    <property type="match status" value="1"/>
</dbReference>
<comment type="caution">
    <text evidence="3">The sequence shown here is derived from an EMBL/GenBank/DDBJ whole genome shotgun (WGS) entry which is preliminary data.</text>
</comment>
<dbReference type="Proteomes" id="UP000179935">
    <property type="component" value="Unassembled WGS sequence"/>
</dbReference>
<protein>
    <submittedName>
        <fullName evidence="3">Transcriptional regulator</fullName>
    </submittedName>
</protein>
<proteinExistence type="predicted"/>
<feature type="domain" description="HTH merR-type" evidence="2">
    <location>
        <begin position="1"/>
        <end position="70"/>
    </location>
</feature>
<dbReference type="RefSeq" id="WP_071369328.1">
    <property type="nucleotide sequence ID" value="NZ_MLYP01000092.1"/>
</dbReference>
<dbReference type="SUPFAM" id="SSF46955">
    <property type="entry name" value="Putative DNA-binding domain"/>
    <property type="match status" value="1"/>
</dbReference>
<dbReference type="OrthoDB" id="5242095at2"/>
<reference evidence="3 4" key="1">
    <citation type="submission" date="2016-10" db="EMBL/GenBank/DDBJ databases">
        <title>Genome sequence of Streptomyces sp. MUSC 93.</title>
        <authorList>
            <person name="Lee L.-H."/>
            <person name="Ser H.-L."/>
            <person name="Law J.W.-F."/>
        </authorList>
    </citation>
    <scope>NUCLEOTIDE SEQUENCE [LARGE SCALE GENOMIC DNA]</scope>
    <source>
        <strain evidence="3 4">MUSC 93</strain>
    </source>
</reference>
<organism evidence="3 4">
    <name type="scientific">Streptomyces colonosanans</name>
    <dbReference type="NCBI Taxonomy" id="1428652"/>
    <lineage>
        <taxon>Bacteria</taxon>
        <taxon>Bacillati</taxon>
        <taxon>Actinomycetota</taxon>
        <taxon>Actinomycetes</taxon>
        <taxon>Kitasatosporales</taxon>
        <taxon>Streptomycetaceae</taxon>
        <taxon>Streptomyces</taxon>
    </lineage>
</organism>
<dbReference type="PANTHER" id="PTHR30204:SF98">
    <property type="entry name" value="HTH-TYPE TRANSCRIPTIONAL REGULATOR ADHR"/>
    <property type="match status" value="1"/>
</dbReference>
<dbReference type="AlphaFoldDB" id="A0A1S2NV13"/>
<dbReference type="PRINTS" id="PR00040">
    <property type="entry name" value="HTHMERR"/>
</dbReference>
<dbReference type="InterPro" id="IPR000551">
    <property type="entry name" value="MerR-type_HTH_dom"/>
</dbReference>
<dbReference type="InterPro" id="IPR009061">
    <property type="entry name" value="DNA-bd_dom_put_sf"/>
</dbReference>
<dbReference type="SMART" id="SM00422">
    <property type="entry name" value="HTH_MERR"/>
    <property type="match status" value="1"/>
</dbReference>
<evidence type="ECO:0000313" key="3">
    <source>
        <dbReference type="EMBL" id="OIJ85399.1"/>
    </source>
</evidence>
<dbReference type="PANTHER" id="PTHR30204">
    <property type="entry name" value="REDOX-CYCLING DRUG-SENSING TRANSCRIPTIONAL ACTIVATOR SOXR"/>
    <property type="match status" value="1"/>
</dbReference>
<dbReference type="Pfam" id="PF13411">
    <property type="entry name" value="MerR_1"/>
    <property type="match status" value="1"/>
</dbReference>
<dbReference type="GO" id="GO:0003700">
    <property type="term" value="F:DNA-binding transcription factor activity"/>
    <property type="evidence" value="ECO:0007669"/>
    <property type="project" value="InterPro"/>
</dbReference>
<evidence type="ECO:0000313" key="4">
    <source>
        <dbReference type="Proteomes" id="UP000179935"/>
    </source>
</evidence>
<keyword evidence="1" id="KW-0238">DNA-binding</keyword>
<keyword evidence="4" id="KW-1185">Reference proteome</keyword>
<evidence type="ECO:0000259" key="2">
    <source>
        <dbReference type="PROSITE" id="PS50937"/>
    </source>
</evidence>
<name>A0A1S2NV13_9ACTN</name>
<gene>
    <name evidence="3" type="ORF">BIV24_28395</name>
</gene>